<feature type="compositionally biased region" description="Basic and acidic residues" evidence="7">
    <location>
        <begin position="324"/>
        <end position="334"/>
    </location>
</feature>
<dbReference type="PROSITE" id="PS51194">
    <property type="entry name" value="HELICASE_CTER"/>
    <property type="match status" value="1"/>
</dbReference>
<feature type="region of interest" description="Disordered" evidence="7">
    <location>
        <begin position="371"/>
        <end position="455"/>
    </location>
</feature>
<evidence type="ECO:0000256" key="7">
    <source>
        <dbReference type="SAM" id="MobiDB-lite"/>
    </source>
</evidence>
<feature type="region of interest" description="Disordered" evidence="7">
    <location>
        <begin position="310"/>
        <end position="343"/>
    </location>
</feature>
<keyword evidence="5 6" id="KW-0694">RNA-binding</keyword>
<dbReference type="Gene3D" id="3.40.50.300">
    <property type="entry name" value="P-loop containing nucleotide triphosphate hydrolases"/>
    <property type="match status" value="1"/>
</dbReference>
<protein>
    <recommendedName>
        <fullName evidence="6">ATP-dependent RNA helicase</fullName>
        <ecNumber evidence="6">3.6.4.13</ecNumber>
    </recommendedName>
</protein>
<comment type="caution">
    <text evidence="9">The sequence shown here is derived from an EMBL/GenBank/DDBJ whole genome shotgun (WGS) entry which is preliminary data.</text>
</comment>
<evidence type="ECO:0000256" key="2">
    <source>
        <dbReference type="ARBA" id="ARBA00022801"/>
    </source>
</evidence>
<dbReference type="AlphaFoldDB" id="A0A1V9Y6I3"/>
<evidence type="ECO:0000256" key="6">
    <source>
        <dbReference type="RuleBase" id="RU365068"/>
    </source>
</evidence>
<comment type="domain">
    <text evidence="6">The Q motif is unique to and characteristic of the DEAD box family of RNA helicases and controls ATP binding and hydrolysis.</text>
</comment>
<dbReference type="GO" id="GO:0003723">
    <property type="term" value="F:RNA binding"/>
    <property type="evidence" value="ECO:0007669"/>
    <property type="project" value="UniProtKB-UniRule"/>
</dbReference>
<keyword evidence="10" id="KW-1185">Reference proteome</keyword>
<evidence type="ECO:0000313" key="10">
    <source>
        <dbReference type="Proteomes" id="UP000243217"/>
    </source>
</evidence>
<feature type="non-terminal residue" evidence="9">
    <location>
        <position position="1"/>
    </location>
</feature>
<dbReference type="InterPro" id="IPR027417">
    <property type="entry name" value="P-loop_NTPase"/>
</dbReference>
<comment type="function">
    <text evidence="6">RNA helicase.</text>
</comment>
<dbReference type="PANTHER" id="PTHR24031">
    <property type="entry name" value="RNA HELICASE"/>
    <property type="match status" value="1"/>
</dbReference>
<dbReference type="SMART" id="SM00490">
    <property type="entry name" value="HELICc"/>
    <property type="match status" value="1"/>
</dbReference>
<evidence type="ECO:0000256" key="3">
    <source>
        <dbReference type="ARBA" id="ARBA00022806"/>
    </source>
</evidence>
<evidence type="ECO:0000256" key="5">
    <source>
        <dbReference type="ARBA" id="ARBA00022884"/>
    </source>
</evidence>
<evidence type="ECO:0000256" key="4">
    <source>
        <dbReference type="ARBA" id="ARBA00022840"/>
    </source>
</evidence>
<dbReference type="EC" id="3.6.4.13" evidence="6"/>
<evidence type="ECO:0000256" key="1">
    <source>
        <dbReference type="ARBA" id="ARBA00022741"/>
    </source>
</evidence>
<comment type="catalytic activity">
    <reaction evidence="6">
        <text>ATP + H2O = ADP + phosphate + H(+)</text>
        <dbReference type="Rhea" id="RHEA:13065"/>
        <dbReference type="ChEBI" id="CHEBI:15377"/>
        <dbReference type="ChEBI" id="CHEBI:15378"/>
        <dbReference type="ChEBI" id="CHEBI:30616"/>
        <dbReference type="ChEBI" id="CHEBI:43474"/>
        <dbReference type="ChEBI" id="CHEBI:456216"/>
        <dbReference type="EC" id="3.6.4.13"/>
    </reaction>
</comment>
<reference evidence="9 10" key="1">
    <citation type="journal article" date="2014" name="Genome Biol. Evol.">
        <title>The secreted proteins of Achlya hypogyna and Thraustotheca clavata identify the ancestral oomycete secretome and reveal gene acquisitions by horizontal gene transfer.</title>
        <authorList>
            <person name="Misner I."/>
            <person name="Blouin N."/>
            <person name="Leonard G."/>
            <person name="Richards T.A."/>
            <person name="Lane C.E."/>
        </authorList>
    </citation>
    <scope>NUCLEOTIDE SEQUENCE [LARGE SCALE GENOMIC DNA]</scope>
    <source>
        <strain evidence="9 10">ATCC 34112</strain>
    </source>
</reference>
<feature type="compositionally biased region" description="Acidic residues" evidence="7">
    <location>
        <begin position="374"/>
        <end position="396"/>
    </location>
</feature>
<keyword evidence="3 6" id="KW-0347">Helicase</keyword>
<dbReference type="InterPro" id="IPR025313">
    <property type="entry name" value="SPB4-like_CTE"/>
</dbReference>
<dbReference type="OrthoDB" id="7396459at2759"/>
<dbReference type="Proteomes" id="UP000243217">
    <property type="component" value="Unassembled WGS sequence"/>
</dbReference>
<proteinExistence type="inferred from homology"/>
<feature type="compositionally biased region" description="Basic and acidic residues" evidence="7">
    <location>
        <begin position="406"/>
        <end position="428"/>
    </location>
</feature>
<dbReference type="SMART" id="SM01178">
    <property type="entry name" value="DUF4217"/>
    <property type="match status" value="1"/>
</dbReference>
<dbReference type="STRING" id="74557.A0A1V9Y6I3"/>
<keyword evidence="4 6" id="KW-0067">ATP-binding</keyword>
<feature type="domain" description="Helicase C-terminal" evidence="8">
    <location>
        <begin position="50"/>
        <end position="202"/>
    </location>
</feature>
<gene>
    <name evidence="9" type="ORF">THRCLA_11832</name>
</gene>
<dbReference type="SUPFAM" id="SSF52540">
    <property type="entry name" value="P-loop containing nucleoside triphosphate hydrolases"/>
    <property type="match status" value="1"/>
</dbReference>
<accession>A0A1V9Y6I3</accession>
<keyword evidence="1 6" id="KW-0547">Nucleotide-binding</keyword>
<keyword evidence="2 6" id="KW-0378">Hydrolase</keyword>
<dbReference type="GO" id="GO:0005524">
    <property type="term" value="F:ATP binding"/>
    <property type="evidence" value="ECO:0007669"/>
    <property type="project" value="UniProtKB-UniRule"/>
</dbReference>
<evidence type="ECO:0000259" key="8">
    <source>
        <dbReference type="PROSITE" id="PS51194"/>
    </source>
</evidence>
<organism evidence="9 10">
    <name type="scientific">Thraustotheca clavata</name>
    <dbReference type="NCBI Taxonomy" id="74557"/>
    <lineage>
        <taxon>Eukaryota</taxon>
        <taxon>Sar</taxon>
        <taxon>Stramenopiles</taxon>
        <taxon>Oomycota</taxon>
        <taxon>Saprolegniomycetes</taxon>
        <taxon>Saprolegniales</taxon>
        <taxon>Achlyaceae</taxon>
        <taxon>Thraustotheca</taxon>
    </lineage>
</organism>
<dbReference type="CDD" id="cd18787">
    <property type="entry name" value="SF2_C_DEAD"/>
    <property type="match status" value="1"/>
</dbReference>
<comment type="similarity">
    <text evidence="6">Belongs to the DEAD box helicase family.</text>
</comment>
<sequence>LFSATQTQEVKALARAGLRNPATVSVQLAVDQKTPTTLTNWYAQVEYDSKLAALIQFIQARPTEKCIVFLSTCASVDFFGKVIEMLLPEVNVVSLHGKMAPKKRVNYYEAFANHKSGLLVCTDVVARGIDLPDVDWIVQFDPPQDPNFFVHRVGRTARAGRSGSALTFLSANEDAYVNFLRIRKVPLAPMDDLVVDGTKRVEILDKVKSFQMEDRDVLEKGTKAFISFLRSYKEHQCQFIFRFRDLDLAKVAEGFCLFQLPKINELRALESIKFEPAGVKVVDIPYKDKAREKQRQTKLAQIAEEHKAEKLENYEKKQEKKRKEKEDAAKDAPRRREKKKGLHQQIVEEWDELDREERLYKKFKRGKITKADYEEALTTDIMSDEDMGDDDEDDEDEPKKKKSKIDKRFEKKEQIVRKTSEQKEEAKKREARIRARKKREHVKRTQQKNNLRRGR</sequence>
<dbReference type="GO" id="GO:0016787">
    <property type="term" value="F:hydrolase activity"/>
    <property type="evidence" value="ECO:0007669"/>
    <property type="project" value="UniProtKB-KW"/>
</dbReference>
<name>A0A1V9Y6I3_9STRA</name>
<evidence type="ECO:0000313" key="9">
    <source>
        <dbReference type="EMBL" id="OQR81314.1"/>
    </source>
</evidence>
<dbReference type="Pfam" id="PF13959">
    <property type="entry name" value="CTE_SPB4"/>
    <property type="match status" value="1"/>
</dbReference>
<dbReference type="EMBL" id="JNBS01005039">
    <property type="protein sequence ID" value="OQR81314.1"/>
    <property type="molecule type" value="Genomic_DNA"/>
</dbReference>
<dbReference type="InterPro" id="IPR001650">
    <property type="entry name" value="Helicase_C-like"/>
</dbReference>
<feature type="compositionally biased region" description="Basic residues" evidence="7">
    <location>
        <begin position="429"/>
        <end position="455"/>
    </location>
</feature>
<dbReference type="Pfam" id="PF00271">
    <property type="entry name" value="Helicase_C"/>
    <property type="match status" value="1"/>
</dbReference>
<dbReference type="GO" id="GO:0003724">
    <property type="term" value="F:RNA helicase activity"/>
    <property type="evidence" value="ECO:0007669"/>
    <property type="project" value="UniProtKB-EC"/>
</dbReference>